<dbReference type="AlphaFoldDB" id="A0A8S0XLP4"/>
<keyword evidence="2" id="KW-0813">Transport</keyword>
<feature type="domain" description="RCK C-terminal" evidence="1">
    <location>
        <begin position="141"/>
        <end position="229"/>
    </location>
</feature>
<proteinExistence type="predicted"/>
<dbReference type="PROSITE" id="PS51202">
    <property type="entry name" value="RCK_C"/>
    <property type="match status" value="1"/>
</dbReference>
<comment type="caution">
    <text evidence="2">The sequence shown here is derived from an EMBL/GenBank/DDBJ whole genome shotgun (WGS) entry which is preliminary data.</text>
</comment>
<dbReference type="GO" id="GO:0006813">
    <property type="term" value="P:potassium ion transport"/>
    <property type="evidence" value="ECO:0007669"/>
    <property type="project" value="InterPro"/>
</dbReference>
<dbReference type="Pfam" id="PF02254">
    <property type="entry name" value="TrkA_N"/>
    <property type="match status" value="1"/>
</dbReference>
<organism evidence="2 3">
    <name type="scientific">Candidatus Methylobacter favarea</name>
    <dbReference type="NCBI Taxonomy" id="2707345"/>
    <lineage>
        <taxon>Bacteria</taxon>
        <taxon>Pseudomonadati</taxon>
        <taxon>Pseudomonadota</taxon>
        <taxon>Gammaproteobacteria</taxon>
        <taxon>Methylococcales</taxon>
        <taxon>Methylococcaceae</taxon>
        <taxon>Methylobacter</taxon>
    </lineage>
</organism>
<dbReference type="Gene3D" id="3.40.50.720">
    <property type="entry name" value="NAD(P)-binding Rossmann-like Domain"/>
    <property type="match status" value="1"/>
</dbReference>
<gene>
    <name evidence="2" type="ORF">METHB2_90009</name>
</gene>
<dbReference type="InterPro" id="IPR050721">
    <property type="entry name" value="Trk_Ktr_HKT_K-transport"/>
</dbReference>
<dbReference type="EMBL" id="CADCXN010000124">
    <property type="protein sequence ID" value="CAA9892902.1"/>
    <property type="molecule type" value="Genomic_DNA"/>
</dbReference>
<dbReference type="SUPFAM" id="SSF51735">
    <property type="entry name" value="NAD(P)-binding Rossmann-fold domains"/>
    <property type="match status" value="1"/>
</dbReference>
<dbReference type="RefSeq" id="WP_174627607.1">
    <property type="nucleotide sequence ID" value="NZ_CADCXN010000124.1"/>
</dbReference>
<name>A0A8S0XLP4_9GAMM</name>
<dbReference type="InterPro" id="IPR036721">
    <property type="entry name" value="RCK_C_sf"/>
</dbReference>
<protein>
    <submittedName>
        <fullName evidence="2">Voltage-gated potassium channel</fullName>
    </submittedName>
</protein>
<evidence type="ECO:0000313" key="3">
    <source>
        <dbReference type="Proteomes" id="UP000494216"/>
    </source>
</evidence>
<sequence>MKRIAVFGYSTLSLEAMSRLNQQQYSFVFIGKNDAEAALIAEQGFDAKVIDFRNDDELRAIGVGADIDILFCFFPRDFDNVFLTISARAIDKNITIVASVDDPESAEKLLAAGADKIIDPYEICGRKTHEILTRPEITNILDDTVFGRHDLNMAQFEVPEGSCLETTKISDLKLNEKHNLILIGVVEGALNGQLHFAIGEKEHRLKAGDILVVIGPARSIKSFKREVEQCGD</sequence>
<dbReference type="Gene3D" id="3.30.70.1450">
    <property type="entry name" value="Regulator of K+ conductance, C-terminal domain"/>
    <property type="match status" value="1"/>
</dbReference>
<keyword evidence="3" id="KW-1185">Reference proteome</keyword>
<reference evidence="2 3" key="1">
    <citation type="submission" date="2020-02" db="EMBL/GenBank/DDBJ databases">
        <authorList>
            <person name="Hogendoorn C."/>
        </authorList>
    </citation>
    <scope>NUCLEOTIDE SEQUENCE [LARGE SCALE GENOMIC DNA]</scope>
    <source>
        <strain evidence="2">METHB21</strain>
    </source>
</reference>
<evidence type="ECO:0000313" key="2">
    <source>
        <dbReference type="EMBL" id="CAA9892902.1"/>
    </source>
</evidence>
<dbReference type="Proteomes" id="UP000494216">
    <property type="component" value="Unassembled WGS sequence"/>
</dbReference>
<dbReference type="InterPro" id="IPR006037">
    <property type="entry name" value="RCK_C"/>
</dbReference>
<dbReference type="PANTHER" id="PTHR43833">
    <property type="entry name" value="POTASSIUM CHANNEL PROTEIN 2-RELATED-RELATED"/>
    <property type="match status" value="1"/>
</dbReference>
<dbReference type="GO" id="GO:0008324">
    <property type="term" value="F:monoatomic cation transmembrane transporter activity"/>
    <property type="evidence" value="ECO:0007669"/>
    <property type="project" value="InterPro"/>
</dbReference>
<keyword evidence="2" id="KW-0406">Ion transport</keyword>
<dbReference type="PANTHER" id="PTHR43833:SF9">
    <property type="entry name" value="POTASSIUM CHANNEL PROTEIN YUGO-RELATED"/>
    <property type="match status" value="1"/>
</dbReference>
<dbReference type="Pfam" id="PF02080">
    <property type="entry name" value="TrkA_C"/>
    <property type="match status" value="1"/>
</dbReference>
<evidence type="ECO:0000259" key="1">
    <source>
        <dbReference type="PROSITE" id="PS51202"/>
    </source>
</evidence>
<dbReference type="InterPro" id="IPR036291">
    <property type="entry name" value="NAD(P)-bd_dom_sf"/>
</dbReference>
<dbReference type="InterPro" id="IPR003148">
    <property type="entry name" value="RCK_N"/>
</dbReference>
<accession>A0A8S0XLP4</accession>
<keyword evidence="2" id="KW-0407">Ion channel</keyword>
<dbReference type="SUPFAM" id="SSF116726">
    <property type="entry name" value="TrkA C-terminal domain-like"/>
    <property type="match status" value="1"/>
</dbReference>